<dbReference type="OrthoDB" id="6462103at2"/>
<dbReference type="SUPFAM" id="SSF46785">
    <property type="entry name" value="Winged helix' DNA-binding domain"/>
    <property type="match status" value="1"/>
</dbReference>
<name>C6PSS2_9CLOT</name>
<dbReference type="KEGG" id="cck:Ccar_12435"/>
<dbReference type="Pfam" id="PF01047">
    <property type="entry name" value="MarR"/>
    <property type="match status" value="1"/>
</dbReference>
<keyword evidence="3" id="KW-0804">Transcription</keyword>
<dbReference type="SMART" id="SM00347">
    <property type="entry name" value="HTH_MARR"/>
    <property type="match status" value="1"/>
</dbReference>
<dbReference type="PRINTS" id="PR00598">
    <property type="entry name" value="HTHMARR"/>
</dbReference>
<sequence>MKEILREIGKIYRCLDSISNIEFKQFDLAKGQYAYLVRICENPGIIQERIAEMLKVDRTTASRAIQKLQQSGFISKESSPENKKVLLLFPTKKGQEVYEILLEEENYTNKVALQNISVKDQKTLLSLLENMRACLEPDWTLVKKGGQRQYLKKFNKK</sequence>
<dbReference type="GO" id="GO:0003677">
    <property type="term" value="F:DNA binding"/>
    <property type="evidence" value="ECO:0007669"/>
    <property type="project" value="UniProtKB-KW"/>
</dbReference>
<proteinExistence type="predicted"/>
<protein>
    <submittedName>
        <fullName evidence="5">Transcriptional regulator, MarR family</fullName>
    </submittedName>
</protein>
<feature type="domain" description="HTH marR-type" evidence="4">
    <location>
        <begin position="1"/>
        <end position="133"/>
    </location>
</feature>
<dbReference type="InterPro" id="IPR036388">
    <property type="entry name" value="WH-like_DNA-bd_sf"/>
</dbReference>
<evidence type="ECO:0000313" key="6">
    <source>
        <dbReference type="Proteomes" id="UP000004198"/>
    </source>
</evidence>
<dbReference type="AlphaFoldDB" id="C6PSS2"/>
<evidence type="ECO:0000313" key="5">
    <source>
        <dbReference type="EMBL" id="EET87751.1"/>
    </source>
</evidence>
<dbReference type="eggNOG" id="COG1846">
    <property type="taxonomic scope" value="Bacteria"/>
</dbReference>
<evidence type="ECO:0000256" key="3">
    <source>
        <dbReference type="ARBA" id="ARBA00023163"/>
    </source>
</evidence>
<accession>C6PSS2</accession>
<dbReference type="PANTHER" id="PTHR42756">
    <property type="entry name" value="TRANSCRIPTIONAL REGULATOR, MARR"/>
    <property type="match status" value="1"/>
</dbReference>
<dbReference type="GO" id="GO:0003700">
    <property type="term" value="F:DNA-binding transcription factor activity"/>
    <property type="evidence" value="ECO:0007669"/>
    <property type="project" value="InterPro"/>
</dbReference>
<dbReference type="InterPro" id="IPR000835">
    <property type="entry name" value="HTH_MarR-typ"/>
</dbReference>
<evidence type="ECO:0000256" key="2">
    <source>
        <dbReference type="ARBA" id="ARBA00023125"/>
    </source>
</evidence>
<dbReference type="RefSeq" id="WP_007060724.1">
    <property type="nucleotide sequence ID" value="NZ_ACVI01000024.1"/>
</dbReference>
<dbReference type="PANTHER" id="PTHR42756:SF2">
    <property type="entry name" value="MARR FAMILY REGULATORY PROTEIN"/>
    <property type="match status" value="1"/>
</dbReference>
<dbReference type="Proteomes" id="UP000004198">
    <property type="component" value="Unassembled WGS sequence"/>
</dbReference>
<dbReference type="STRING" id="536227.Ccar_12435"/>
<keyword evidence="6" id="KW-1185">Reference proteome</keyword>
<organism evidence="5 6">
    <name type="scientific">Clostridium carboxidivorans P7</name>
    <dbReference type="NCBI Taxonomy" id="536227"/>
    <lineage>
        <taxon>Bacteria</taxon>
        <taxon>Bacillati</taxon>
        <taxon>Bacillota</taxon>
        <taxon>Clostridia</taxon>
        <taxon>Eubacteriales</taxon>
        <taxon>Clostridiaceae</taxon>
        <taxon>Clostridium</taxon>
    </lineage>
</organism>
<dbReference type="InterPro" id="IPR036390">
    <property type="entry name" value="WH_DNA-bd_sf"/>
</dbReference>
<dbReference type="PROSITE" id="PS50995">
    <property type="entry name" value="HTH_MARR_2"/>
    <property type="match status" value="1"/>
</dbReference>
<gene>
    <name evidence="5" type="ORF">CcarbDRAFT_1839</name>
</gene>
<evidence type="ECO:0000256" key="1">
    <source>
        <dbReference type="ARBA" id="ARBA00023015"/>
    </source>
</evidence>
<reference evidence="5 6" key="1">
    <citation type="submission" date="2009-06" db="EMBL/GenBank/DDBJ databases">
        <title>The draft genome of Clostridium carboxidivorans P7.</title>
        <authorList>
            <consortium name="US DOE Joint Genome Institute (JGI-PGF)"/>
            <person name="Lucas S."/>
            <person name="Copeland A."/>
            <person name="Lapidus A."/>
            <person name="Glavina del Rio T."/>
            <person name="Tice H."/>
            <person name="Bruce D."/>
            <person name="Goodwin L."/>
            <person name="Pitluck S."/>
            <person name="Larimer F."/>
            <person name="Land M.L."/>
            <person name="Hauser L."/>
            <person name="Hemme C.L."/>
        </authorList>
    </citation>
    <scope>NUCLEOTIDE SEQUENCE [LARGE SCALE GENOMIC DNA]</scope>
    <source>
        <strain evidence="5 6">P7</strain>
    </source>
</reference>
<comment type="caution">
    <text evidence="5">The sequence shown here is derived from an EMBL/GenBank/DDBJ whole genome shotgun (WGS) entry which is preliminary data.</text>
</comment>
<dbReference type="Gene3D" id="1.10.10.10">
    <property type="entry name" value="Winged helix-like DNA-binding domain superfamily/Winged helix DNA-binding domain"/>
    <property type="match status" value="1"/>
</dbReference>
<keyword evidence="2" id="KW-0238">DNA-binding</keyword>
<keyword evidence="1" id="KW-0805">Transcription regulation</keyword>
<dbReference type="PATRIC" id="fig|536227.13.peg.2605"/>
<evidence type="ECO:0000259" key="4">
    <source>
        <dbReference type="PROSITE" id="PS50995"/>
    </source>
</evidence>
<dbReference type="EMBL" id="ACVI01000024">
    <property type="protein sequence ID" value="EET87751.1"/>
    <property type="molecule type" value="Genomic_DNA"/>
</dbReference>